<evidence type="ECO:0000256" key="1">
    <source>
        <dbReference type="SAM" id="Phobius"/>
    </source>
</evidence>
<keyword evidence="1" id="KW-0812">Transmembrane</keyword>
<name>A0A0F9GTM6_9ZZZZ</name>
<keyword evidence="1" id="KW-0472">Membrane</keyword>
<keyword evidence="1" id="KW-1133">Transmembrane helix</keyword>
<reference evidence="2" key="1">
    <citation type="journal article" date="2015" name="Nature">
        <title>Complex archaea that bridge the gap between prokaryotes and eukaryotes.</title>
        <authorList>
            <person name="Spang A."/>
            <person name="Saw J.H."/>
            <person name="Jorgensen S.L."/>
            <person name="Zaremba-Niedzwiedzka K."/>
            <person name="Martijn J."/>
            <person name="Lind A.E."/>
            <person name="van Eijk R."/>
            <person name="Schleper C."/>
            <person name="Guy L."/>
            <person name="Ettema T.J."/>
        </authorList>
    </citation>
    <scope>NUCLEOTIDE SEQUENCE</scope>
</reference>
<feature type="transmembrane region" description="Helical" evidence="1">
    <location>
        <begin position="195"/>
        <end position="225"/>
    </location>
</feature>
<protein>
    <recommendedName>
        <fullName evidence="3">Phage tail tape measure protein domain-containing protein</fullName>
    </recommendedName>
</protein>
<feature type="transmembrane region" description="Helical" evidence="1">
    <location>
        <begin position="83"/>
        <end position="105"/>
    </location>
</feature>
<accession>A0A0F9GTM6</accession>
<feature type="transmembrane region" description="Helical" evidence="1">
    <location>
        <begin position="286"/>
        <end position="309"/>
    </location>
</feature>
<feature type="transmembrane region" description="Helical" evidence="1">
    <location>
        <begin position="158"/>
        <end position="183"/>
    </location>
</feature>
<dbReference type="EMBL" id="LAZR01019043">
    <property type="protein sequence ID" value="KKL93996.1"/>
    <property type="molecule type" value="Genomic_DNA"/>
</dbReference>
<evidence type="ECO:0000313" key="2">
    <source>
        <dbReference type="EMBL" id="KKL93996.1"/>
    </source>
</evidence>
<evidence type="ECO:0008006" key="3">
    <source>
        <dbReference type="Google" id="ProtNLM"/>
    </source>
</evidence>
<feature type="transmembrane region" description="Helical" evidence="1">
    <location>
        <begin position="117"/>
        <end position="137"/>
    </location>
</feature>
<gene>
    <name evidence="2" type="ORF">LCGC14_1869100</name>
</gene>
<dbReference type="AlphaFoldDB" id="A0A0F9GTM6"/>
<proteinExistence type="predicted"/>
<comment type="caution">
    <text evidence="2">The sequence shown here is derived from an EMBL/GenBank/DDBJ whole genome shotgun (WGS) entry which is preliminary data.</text>
</comment>
<organism evidence="2">
    <name type="scientific">marine sediment metagenome</name>
    <dbReference type="NCBI Taxonomy" id="412755"/>
    <lineage>
        <taxon>unclassified sequences</taxon>
        <taxon>metagenomes</taxon>
        <taxon>ecological metagenomes</taxon>
    </lineage>
</organism>
<sequence length="494" mass="55051">MVASTVEKIQIILQTVTSGFAKGLERTQTQLKSVGKNMQNFGAVMQMPMQNFKEINGHMKVMQNIGGKVAKRFRMMTHGMRGFRMEALGVMFFGMMMQRMFMGLLQPVMEAFGVFDIFRLMLLTLFLPVMEMIFPFLMSMMEWFMNLPDPVKKAIGIFVVLGAIFATVLMVIGQFALGIGSLIQFFPMLGGVIKAVGAVIAGLGGTVLAVIAIIIAVAIGIFVAFKENFMNIKLAAKLMIDGFKRMFKGLIDWFATPFRIIAALIRGDFTGAWDAIKRGFMGMVNFITGLLQGLYFAVTIVAIGLFRVFKWIWDMIVKGFTWLRDKLVGHSIIPDMINAIIKWFWKIPNVIKSVVRFVGNAFIGVGNTIINVWNKVMGAISKAIITVLRGVDVVIGVLNRIPGINIGGYSWNISWGKIPSIPRLAGGGIINKPTLAMLGEKGPEAVVPLNKDNFQGAAITQENNFYGFTMDDLRRELDDRDRRLVDDIRRLVKE</sequence>